<evidence type="ECO:0000259" key="3">
    <source>
        <dbReference type="Pfam" id="PF07727"/>
    </source>
</evidence>
<name>A0A8H6GYS1_FUSOX</name>
<dbReference type="InterPro" id="IPR043502">
    <property type="entry name" value="DNA/RNA_pol_sf"/>
</dbReference>
<keyword evidence="2" id="KW-0496">Mitochondrion</keyword>
<proteinExistence type="predicted"/>
<dbReference type="SUPFAM" id="SSF56672">
    <property type="entry name" value="DNA/RNA polymerases"/>
    <property type="match status" value="1"/>
</dbReference>
<dbReference type="EMBL" id="JACDXP010000003">
    <property type="protein sequence ID" value="KAF6525970.1"/>
    <property type="molecule type" value="Genomic_DNA"/>
</dbReference>
<dbReference type="Pfam" id="PF07727">
    <property type="entry name" value="RVT_2"/>
    <property type="match status" value="1"/>
</dbReference>
<dbReference type="GO" id="GO:0005739">
    <property type="term" value="C:mitochondrion"/>
    <property type="evidence" value="ECO:0007669"/>
    <property type="project" value="UniProtKB-SubCell"/>
</dbReference>
<accession>A0A8H6GYS1</accession>
<evidence type="ECO:0000313" key="5">
    <source>
        <dbReference type="Proteomes" id="UP000593570"/>
    </source>
</evidence>
<evidence type="ECO:0000256" key="1">
    <source>
        <dbReference type="ARBA" id="ARBA00004173"/>
    </source>
</evidence>
<gene>
    <name evidence="4" type="ORF">HZS61_009014</name>
</gene>
<dbReference type="PANTHER" id="PTHR11439">
    <property type="entry name" value="GAG-POL-RELATED RETROTRANSPOSON"/>
    <property type="match status" value="1"/>
</dbReference>
<feature type="domain" description="Reverse transcriptase Ty1/copia-type" evidence="3">
    <location>
        <begin position="6"/>
        <end position="91"/>
    </location>
</feature>
<dbReference type="InterPro" id="IPR013103">
    <property type="entry name" value="RVT_2"/>
</dbReference>
<evidence type="ECO:0000256" key="2">
    <source>
        <dbReference type="ARBA" id="ARBA00023128"/>
    </source>
</evidence>
<protein>
    <recommendedName>
        <fullName evidence="3">Reverse transcriptase Ty1/copia-type domain-containing protein</fullName>
    </recommendedName>
</protein>
<dbReference type="CDD" id="cd09272">
    <property type="entry name" value="RNase_HI_RT_Ty1"/>
    <property type="match status" value="1"/>
</dbReference>
<dbReference type="AlphaFoldDB" id="A0A8H6GYS1"/>
<dbReference type="PANTHER" id="PTHR11439:SF467">
    <property type="entry name" value="INTEGRASE CATALYTIC DOMAIN-CONTAINING PROTEIN"/>
    <property type="match status" value="1"/>
</dbReference>
<sequence length="249" mass="28239">MGVFINGQTYIAVYVDDLLIAGPSKRDIEMIKQNLNQRFSMTDLGPCHFYLGMSITRNRRQRRLSLSQKGYIEKVLKEFGLWDSKPTATPVATAKLELALDDENTHSDRKHWYAKAIGCLMYAMLGTRPDIAFGVSLCSRYLANPTKAQEAAVKRIMRYLRGTCDFKLEFRGDIRPLTGYTDSDWAGDTETRRSTAGYIFNVGSGAISWAAKRQQSVALSTCEAEYMGQTQATKEAIWLRTLLKNYWEV</sequence>
<comment type="caution">
    <text evidence="4">The sequence shown here is derived from an EMBL/GenBank/DDBJ whole genome shotgun (WGS) entry which is preliminary data.</text>
</comment>
<reference evidence="4 5" key="1">
    <citation type="journal article" date="2020" name="bioRxiv">
        <title>A chromosome-scale genome assembly for the Fusarium oxysporum strain Fo5176 to establish a model Arabidopsis-fungal pathosystem.</title>
        <authorList>
            <person name="Fokkens L."/>
            <person name="Guo L."/>
            <person name="Dora S."/>
            <person name="Wang B."/>
            <person name="Ye K."/>
            <person name="Sanchez-Rodriguez C."/>
            <person name="Croll D."/>
        </authorList>
    </citation>
    <scope>NUCLEOTIDE SEQUENCE [LARGE SCALE GENOMIC DNA]</scope>
    <source>
        <strain evidence="4 5">Fo5176</strain>
    </source>
</reference>
<organism evidence="4 5">
    <name type="scientific">Fusarium oxysporum f. sp. conglutinans</name>
    <dbReference type="NCBI Taxonomy" id="100902"/>
    <lineage>
        <taxon>Eukaryota</taxon>
        <taxon>Fungi</taxon>
        <taxon>Dikarya</taxon>
        <taxon>Ascomycota</taxon>
        <taxon>Pezizomycotina</taxon>
        <taxon>Sordariomycetes</taxon>
        <taxon>Hypocreomycetidae</taxon>
        <taxon>Hypocreales</taxon>
        <taxon>Nectriaceae</taxon>
        <taxon>Fusarium</taxon>
        <taxon>Fusarium oxysporum species complex</taxon>
    </lineage>
</organism>
<dbReference type="Proteomes" id="UP000593570">
    <property type="component" value="Unassembled WGS sequence"/>
</dbReference>
<comment type="subcellular location">
    <subcellularLocation>
        <location evidence="1">Mitochondrion</location>
    </subcellularLocation>
</comment>
<evidence type="ECO:0000313" key="4">
    <source>
        <dbReference type="EMBL" id="KAF6525970.1"/>
    </source>
</evidence>